<dbReference type="Gene3D" id="3.40.50.450">
    <property type="match status" value="1"/>
</dbReference>
<dbReference type="PANTHER" id="PTHR31223">
    <property type="entry name" value="LOG FAMILY PROTEIN YJL055W"/>
    <property type="match status" value="1"/>
</dbReference>
<comment type="similarity">
    <text evidence="1 2">Belongs to the LOG family.</text>
</comment>
<sequence length="192" mass="20418">MAAVCVYCASSQGIDPSFEELAYQVGRRLAADGHSLVSGGGRVSMMGAVARGARDGGAFTLGVIPAHLVPLEVADTDAAELVVVDTMRERKRVMDERSDAVLALPGGIGTLEELFEMWTSASLGIHAKPVIVLDVDRFYAPLWEWLDALHERGFVRQSALDTLVRARSVDEAFALLAELSPAEAPGRAPGTA</sequence>
<dbReference type="InterPro" id="IPR031100">
    <property type="entry name" value="LOG_fam"/>
</dbReference>
<dbReference type="PANTHER" id="PTHR31223:SF70">
    <property type="entry name" value="LOG FAMILY PROTEIN YJL055W"/>
    <property type="match status" value="1"/>
</dbReference>
<keyword evidence="2" id="KW-0203">Cytokinin biosynthesis</keyword>
<organism evidence="3 4">
    <name type="scientific">Jatrophihabitans cynanchi</name>
    <dbReference type="NCBI Taxonomy" id="2944128"/>
    <lineage>
        <taxon>Bacteria</taxon>
        <taxon>Bacillati</taxon>
        <taxon>Actinomycetota</taxon>
        <taxon>Actinomycetes</taxon>
        <taxon>Jatrophihabitantales</taxon>
        <taxon>Jatrophihabitantaceae</taxon>
        <taxon>Jatrophihabitans</taxon>
    </lineage>
</organism>
<dbReference type="EC" id="3.2.2.n1" evidence="2"/>
<accession>A0ABY7JU50</accession>
<comment type="catalytic activity">
    <reaction evidence="2">
        <text>9-ribosyl-trans-zeatin 5'-phosphate + H2O = trans-zeatin + D-ribose 5-phosphate</text>
        <dbReference type="Rhea" id="RHEA:48564"/>
        <dbReference type="ChEBI" id="CHEBI:15377"/>
        <dbReference type="ChEBI" id="CHEBI:16522"/>
        <dbReference type="ChEBI" id="CHEBI:78346"/>
        <dbReference type="ChEBI" id="CHEBI:87947"/>
        <dbReference type="EC" id="3.2.2.n1"/>
    </reaction>
</comment>
<evidence type="ECO:0000313" key="3">
    <source>
        <dbReference type="EMBL" id="WAX56080.1"/>
    </source>
</evidence>
<keyword evidence="4" id="KW-1185">Reference proteome</keyword>
<evidence type="ECO:0000256" key="1">
    <source>
        <dbReference type="ARBA" id="ARBA00006763"/>
    </source>
</evidence>
<proteinExistence type="inferred from homology"/>
<comment type="catalytic activity">
    <reaction evidence="2">
        <text>N(6)-(dimethylallyl)adenosine 5'-phosphate + H2O = N(6)-dimethylallyladenine + D-ribose 5-phosphate</text>
        <dbReference type="Rhea" id="RHEA:48560"/>
        <dbReference type="ChEBI" id="CHEBI:15377"/>
        <dbReference type="ChEBI" id="CHEBI:17660"/>
        <dbReference type="ChEBI" id="CHEBI:57526"/>
        <dbReference type="ChEBI" id="CHEBI:78346"/>
        <dbReference type="EC" id="3.2.2.n1"/>
    </reaction>
</comment>
<dbReference type="Pfam" id="PF03641">
    <property type="entry name" value="Lysine_decarbox"/>
    <property type="match status" value="1"/>
</dbReference>
<dbReference type="RefSeq" id="WP_269442607.1">
    <property type="nucleotide sequence ID" value="NZ_CP097463.1"/>
</dbReference>
<evidence type="ECO:0000256" key="2">
    <source>
        <dbReference type="RuleBase" id="RU363015"/>
    </source>
</evidence>
<dbReference type="NCBIfam" id="TIGR00730">
    <property type="entry name" value="Rossman fold protein, TIGR00730 family"/>
    <property type="match status" value="1"/>
</dbReference>
<dbReference type="Proteomes" id="UP001164693">
    <property type="component" value="Chromosome"/>
</dbReference>
<protein>
    <recommendedName>
        <fullName evidence="2">Cytokinin riboside 5'-monophosphate phosphoribohydrolase</fullName>
        <ecNumber evidence="2">3.2.2.n1</ecNumber>
    </recommendedName>
</protein>
<gene>
    <name evidence="3" type="ORF">M6B22_16260</name>
</gene>
<dbReference type="SUPFAM" id="SSF102405">
    <property type="entry name" value="MCP/YpsA-like"/>
    <property type="match status" value="1"/>
</dbReference>
<dbReference type="EMBL" id="CP097463">
    <property type="protein sequence ID" value="WAX56080.1"/>
    <property type="molecule type" value="Genomic_DNA"/>
</dbReference>
<evidence type="ECO:0000313" key="4">
    <source>
        <dbReference type="Proteomes" id="UP001164693"/>
    </source>
</evidence>
<reference evidence="3" key="1">
    <citation type="submission" date="2022-05" db="EMBL/GenBank/DDBJ databases">
        <title>Jatrophihabitans sp. SB3-54 whole genome sequence.</title>
        <authorList>
            <person name="Suh M.K."/>
            <person name="Eom M.K."/>
            <person name="Kim J.S."/>
            <person name="Kim H.S."/>
            <person name="Do H.E."/>
            <person name="Shin Y.K."/>
            <person name="Lee J.-S."/>
        </authorList>
    </citation>
    <scope>NUCLEOTIDE SEQUENCE</scope>
    <source>
        <strain evidence="3">SB3-54</strain>
    </source>
</reference>
<name>A0ABY7JU50_9ACTN</name>
<keyword evidence="2" id="KW-0378">Hydrolase</keyword>
<dbReference type="InterPro" id="IPR005269">
    <property type="entry name" value="LOG"/>
</dbReference>